<feature type="transmembrane region" description="Helical" evidence="12">
    <location>
        <begin position="230"/>
        <end position="249"/>
    </location>
</feature>
<evidence type="ECO:0000256" key="4">
    <source>
        <dbReference type="ARBA" id="ARBA00022723"/>
    </source>
</evidence>
<evidence type="ECO:0000256" key="5">
    <source>
        <dbReference type="ARBA" id="ARBA00022989"/>
    </source>
</evidence>
<dbReference type="GO" id="GO:0016020">
    <property type="term" value="C:membrane"/>
    <property type="evidence" value="ECO:0007669"/>
    <property type="project" value="UniProtKB-SubCell"/>
</dbReference>
<feature type="transmembrane region" description="Helical" evidence="12">
    <location>
        <begin position="145"/>
        <end position="165"/>
    </location>
</feature>
<dbReference type="Proteomes" id="UP001060018">
    <property type="component" value="Chromosome"/>
</dbReference>
<name>A0AA94XU13_9MICC</name>
<gene>
    <name evidence="13" type="ORF">NUH22_16350</name>
</gene>
<accession>A0AA94XU13</accession>
<feature type="transmembrane region" description="Helical" evidence="12">
    <location>
        <begin position="285"/>
        <end position="306"/>
    </location>
</feature>
<keyword evidence="3 12" id="KW-0812">Transmembrane</keyword>
<evidence type="ECO:0000256" key="10">
    <source>
        <dbReference type="ARBA" id="ARBA00023157"/>
    </source>
</evidence>
<dbReference type="InterPro" id="IPR003780">
    <property type="entry name" value="COX15/CtaA_fam"/>
</dbReference>
<evidence type="ECO:0000256" key="7">
    <source>
        <dbReference type="ARBA" id="ARBA00023004"/>
    </source>
</evidence>
<keyword evidence="7" id="KW-0408">Iron</keyword>
<proteinExistence type="predicted"/>
<evidence type="ECO:0000256" key="11">
    <source>
        <dbReference type="ARBA" id="ARBA00023444"/>
    </source>
</evidence>
<evidence type="ECO:0000313" key="14">
    <source>
        <dbReference type="Proteomes" id="UP001060018"/>
    </source>
</evidence>
<feature type="transmembrane region" description="Helical" evidence="12">
    <location>
        <begin position="186"/>
        <end position="210"/>
    </location>
</feature>
<keyword evidence="2" id="KW-1003">Cell membrane</keyword>
<evidence type="ECO:0000256" key="6">
    <source>
        <dbReference type="ARBA" id="ARBA00023002"/>
    </source>
</evidence>
<comment type="pathway">
    <text evidence="11">Porphyrin-containing compound metabolism.</text>
</comment>
<dbReference type="GO" id="GO:0016491">
    <property type="term" value="F:oxidoreductase activity"/>
    <property type="evidence" value="ECO:0007669"/>
    <property type="project" value="UniProtKB-KW"/>
</dbReference>
<dbReference type="GO" id="GO:0046872">
    <property type="term" value="F:metal ion binding"/>
    <property type="evidence" value="ECO:0007669"/>
    <property type="project" value="UniProtKB-KW"/>
</dbReference>
<evidence type="ECO:0000256" key="3">
    <source>
        <dbReference type="ARBA" id="ARBA00022692"/>
    </source>
</evidence>
<organism evidence="13 14">
    <name type="scientific">Glutamicibacter halophytocola</name>
    <dbReference type="NCBI Taxonomy" id="1933880"/>
    <lineage>
        <taxon>Bacteria</taxon>
        <taxon>Bacillati</taxon>
        <taxon>Actinomycetota</taxon>
        <taxon>Actinomycetes</taxon>
        <taxon>Micrococcales</taxon>
        <taxon>Micrococcaceae</taxon>
        <taxon>Glutamicibacter</taxon>
    </lineage>
</organism>
<dbReference type="PANTHER" id="PTHR35457:SF1">
    <property type="entry name" value="HEME A SYNTHASE"/>
    <property type="match status" value="1"/>
</dbReference>
<keyword evidence="6" id="KW-0560">Oxidoreductase</keyword>
<dbReference type="EMBL" id="CP102487">
    <property type="protein sequence ID" value="UUX58839.1"/>
    <property type="molecule type" value="Genomic_DNA"/>
</dbReference>
<protein>
    <submittedName>
        <fullName evidence="13">COX15/CtaA family protein</fullName>
    </submittedName>
</protein>
<dbReference type="GO" id="GO:0006784">
    <property type="term" value="P:heme A biosynthetic process"/>
    <property type="evidence" value="ECO:0007669"/>
    <property type="project" value="InterPro"/>
</dbReference>
<feature type="transmembrane region" description="Helical" evidence="12">
    <location>
        <begin position="116"/>
        <end position="139"/>
    </location>
</feature>
<dbReference type="Pfam" id="PF02628">
    <property type="entry name" value="COX15-CtaA"/>
    <property type="match status" value="1"/>
</dbReference>
<dbReference type="InterPro" id="IPR050450">
    <property type="entry name" value="COX15/CtaA_HemeA_synthase"/>
</dbReference>
<comment type="subcellular location">
    <subcellularLocation>
        <location evidence="1">Membrane</location>
        <topology evidence="1">Multi-pass membrane protein</topology>
    </subcellularLocation>
</comment>
<keyword evidence="5 12" id="KW-1133">Transmembrane helix</keyword>
<reference evidence="13" key="1">
    <citation type="journal article" date="2022" name="Pest Manag. Sci.">
        <title>Glutamicibacter halophytocola-mediated host fitness of potato tuber moth on Solanaceae crops.</title>
        <authorList>
            <person name="Wang W."/>
            <person name="Xiao G."/>
            <person name="Du G."/>
            <person name="Chang L."/>
            <person name="Yang Y."/>
            <person name="Ye J."/>
            <person name="Chen B."/>
        </authorList>
    </citation>
    <scope>NUCLEOTIDE SEQUENCE</scope>
    <source>
        <strain evidence="13">S2</strain>
    </source>
</reference>
<dbReference type="AlphaFoldDB" id="A0AA94XU13"/>
<keyword evidence="9 12" id="KW-0472">Membrane</keyword>
<sequence length="319" mass="33726">MSNRPPLATTVKNPASLARRLRLPTRLDRKVTVLAWCSFVAQVLVIATGGAVRLTSSGLGCPTWPLCTPESLVNTPEMGIHGLIEFGNRTLTGLVGGLALALLLCVFQLRAQRKDLYILASSVLVGVMAQALVGGITVLTGLNPFIVGFHYLASLTLVCLSALFVDRLGAGARTPASLASPRWLKNSLWATASLTAVTVVLGVLTTGAGPHSGDAAAGRNGFNAVILQHVHAWPSYLLIVMTLLLALVLHSKKHESWKWAALLVAIQAMQAALGIFQARNGLPELAVGFHMVLASLLAATTAVIFVRTQGYLMSQSQQA</sequence>
<evidence type="ECO:0000256" key="9">
    <source>
        <dbReference type="ARBA" id="ARBA00023136"/>
    </source>
</evidence>
<evidence type="ECO:0000313" key="13">
    <source>
        <dbReference type="EMBL" id="UUX58839.1"/>
    </source>
</evidence>
<dbReference type="PANTHER" id="PTHR35457">
    <property type="entry name" value="HEME A SYNTHASE"/>
    <property type="match status" value="1"/>
</dbReference>
<keyword evidence="8" id="KW-0350">Heme biosynthesis</keyword>
<feature type="transmembrane region" description="Helical" evidence="12">
    <location>
        <begin position="91"/>
        <end position="109"/>
    </location>
</feature>
<dbReference type="RefSeq" id="WP_257745649.1">
    <property type="nucleotide sequence ID" value="NZ_CP102487.1"/>
</dbReference>
<feature type="transmembrane region" description="Helical" evidence="12">
    <location>
        <begin position="261"/>
        <end position="279"/>
    </location>
</feature>
<evidence type="ECO:0000256" key="1">
    <source>
        <dbReference type="ARBA" id="ARBA00004141"/>
    </source>
</evidence>
<evidence type="ECO:0000256" key="2">
    <source>
        <dbReference type="ARBA" id="ARBA00022475"/>
    </source>
</evidence>
<feature type="transmembrane region" description="Helical" evidence="12">
    <location>
        <begin position="31"/>
        <end position="52"/>
    </location>
</feature>
<evidence type="ECO:0000256" key="12">
    <source>
        <dbReference type="SAM" id="Phobius"/>
    </source>
</evidence>
<keyword evidence="10" id="KW-1015">Disulfide bond</keyword>
<evidence type="ECO:0000256" key="8">
    <source>
        <dbReference type="ARBA" id="ARBA00023133"/>
    </source>
</evidence>
<keyword evidence="4" id="KW-0479">Metal-binding</keyword>